<dbReference type="InterPro" id="IPR013103">
    <property type="entry name" value="RVT_2"/>
</dbReference>
<name>A0AAW2P223_SESRA</name>
<protein>
    <recommendedName>
        <fullName evidence="1">Reverse transcriptase Ty1/copia-type domain-containing protein</fullName>
    </recommendedName>
</protein>
<gene>
    <name evidence="2" type="ORF">Sradi_4136600</name>
</gene>
<evidence type="ECO:0000313" key="2">
    <source>
        <dbReference type="EMBL" id="KAL0349874.1"/>
    </source>
</evidence>
<sequence>MASSEAKQWKEAVKSEMESIVSNGTLVLVDLPLGCITIGCKWIFKKELKPDGTIDKFKDKLVAKGFKQKEGIDYFDTYSLGTKVLEGHGVTNMHYGRLPAVLKGYSDASWIAKKFRSNGSLGCVFTLGGGVVYWKSAKQMLITRSTFEAELCVLDTTGTEAEL</sequence>
<dbReference type="EMBL" id="JACGWJ010000018">
    <property type="protein sequence ID" value="KAL0349874.1"/>
    <property type="molecule type" value="Genomic_DNA"/>
</dbReference>
<dbReference type="AlphaFoldDB" id="A0AAW2P223"/>
<comment type="caution">
    <text evidence="2">The sequence shown here is derived from an EMBL/GenBank/DDBJ whole genome shotgun (WGS) entry which is preliminary data.</text>
</comment>
<evidence type="ECO:0000259" key="1">
    <source>
        <dbReference type="Pfam" id="PF07727"/>
    </source>
</evidence>
<proteinExistence type="predicted"/>
<organism evidence="2">
    <name type="scientific">Sesamum radiatum</name>
    <name type="common">Black benniseed</name>
    <dbReference type="NCBI Taxonomy" id="300843"/>
    <lineage>
        <taxon>Eukaryota</taxon>
        <taxon>Viridiplantae</taxon>
        <taxon>Streptophyta</taxon>
        <taxon>Embryophyta</taxon>
        <taxon>Tracheophyta</taxon>
        <taxon>Spermatophyta</taxon>
        <taxon>Magnoliopsida</taxon>
        <taxon>eudicotyledons</taxon>
        <taxon>Gunneridae</taxon>
        <taxon>Pentapetalae</taxon>
        <taxon>asterids</taxon>
        <taxon>lamiids</taxon>
        <taxon>Lamiales</taxon>
        <taxon>Pedaliaceae</taxon>
        <taxon>Sesamum</taxon>
    </lineage>
</organism>
<dbReference type="Pfam" id="PF07727">
    <property type="entry name" value="RVT_2"/>
    <property type="match status" value="1"/>
</dbReference>
<accession>A0AAW2P223</accession>
<reference evidence="2" key="1">
    <citation type="submission" date="2020-06" db="EMBL/GenBank/DDBJ databases">
        <authorList>
            <person name="Li T."/>
            <person name="Hu X."/>
            <person name="Zhang T."/>
            <person name="Song X."/>
            <person name="Zhang H."/>
            <person name="Dai N."/>
            <person name="Sheng W."/>
            <person name="Hou X."/>
            <person name="Wei L."/>
        </authorList>
    </citation>
    <scope>NUCLEOTIDE SEQUENCE</scope>
    <source>
        <strain evidence="2">G02</strain>
        <tissue evidence="2">Leaf</tissue>
    </source>
</reference>
<feature type="domain" description="Reverse transcriptase Ty1/copia-type" evidence="1">
    <location>
        <begin position="25"/>
        <end position="79"/>
    </location>
</feature>
<reference evidence="2" key="2">
    <citation type="journal article" date="2024" name="Plant">
        <title>Genomic evolution and insights into agronomic trait innovations of Sesamum species.</title>
        <authorList>
            <person name="Miao H."/>
            <person name="Wang L."/>
            <person name="Qu L."/>
            <person name="Liu H."/>
            <person name="Sun Y."/>
            <person name="Le M."/>
            <person name="Wang Q."/>
            <person name="Wei S."/>
            <person name="Zheng Y."/>
            <person name="Lin W."/>
            <person name="Duan Y."/>
            <person name="Cao H."/>
            <person name="Xiong S."/>
            <person name="Wang X."/>
            <person name="Wei L."/>
            <person name="Li C."/>
            <person name="Ma Q."/>
            <person name="Ju M."/>
            <person name="Zhao R."/>
            <person name="Li G."/>
            <person name="Mu C."/>
            <person name="Tian Q."/>
            <person name="Mei H."/>
            <person name="Zhang T."/>
            <person name="Gao T."/>
            <person name="Zhang H."/>
        </authorList>
    </citation>
    <scope>NUCLEOTIDE SEQUENCE</scope>
    <source>
        <strain evidence="2">G02</strain>
    </source>
</reference>